<name>A0A3M6TUT4_POCDA</name>
<comment type="caution">
    <text evidence="1">The sequence shown here is derived from an EMBL/GenBank/DDBJ whole genome shotgun (WGS) entry which is preliminary data.</text>
</comment>
<dbReference type="Proteomes" id="UP000275408">
    <property type="component" value="Unassembled WGS sequence"/>
</dbReference>
<dbReference type="EMBL" id="RCHS01002905">
    <property type="protein sequence ID" value="RMX45049.1"/>
    <property type="molecule type" value="Genomic_DNA"/>
</dbReference>
<evidence type="ECO:0000313" key="1">
    <source>
        <dbReference type="EMBL" id="RMX45049.1"/>
    </source>
</evidence>
<gene>
    <name evidence="1" type="ORF">pdam_00011497</name>
</gene>
<organism evidence="1 2">
    <name type="scientific">Pocillopora damicornis</name>
    <name type="common">Cauliflower coral</name>
    <name type="synonym">Millepora damicornis</name>
    <dbReference type="NCBI Taxonomy" id="46731"/>
    <lineage>
        <taxon>Eukaryota</taxon>
        <taxon>Metazoa</taxon>
        <taxon>Cnidaria</taxon>
        <taxon>Anthozoa</taxon>
        <taxon>Hexacorallia</taxon>
        <taxon>Scleractinia</taxon>
        <taxon>Astrocoeniina</taxon>
        <taxon>Pocilloporidae</taxon>
        <taxon>Pocillopora</taxon>
    </lineage>
</organism>
<protein>
    <submittedName>
        <fullName evidence="1">Uncharacterized protein</fullName>
    </submittedName>
</protein>
<reference evidence="1 2" key="1">
    <citation type="journal article" date="2018" name="Sci. Rep.">
        <title>Comparative analysis of the Pocillopora damicornis genome highlights role of immune system in coral evolution.</title>
        <authorList>
            <person name="Cunning R."/>
            <person name="Bay R.A."/>
            <person name="Gillette P."/>
            <person name="Baker A.C."/>
            <person name="Traylor-Knowles N."/>
        </authorList>
    </citation>
    <scope>NUCLEOTIDE SEQUENCE [LARGE SCALE GENOMIC DNA]</scope>
    <source>
        <strain evidence="1">RSMAS</strain>
        <tissue evidence="1">Whole animal</tissue>
    </source>
</reference>
<evidence type="ECO:0000313" key="2">
    <source>
        <dbReference type="Proteomes" id="UP000275408"/>
    </source>
</evidence>
<sequence length="353" mass="40197">MTDLKGGNGKHFEAVKLALKQRIGCKCREKVQRVGTHIRNEDKEKYQFGDNNCMVDSKESYKFDPGVEGLLYMQGKYLNPLTPMTDQERISPYIDQYKIKKTSDENQEKIYANCGPWVDILFLLMIAVLEIQLIERCSPSSLPWSLVFDFVQEMGDLKLTCKGVGVTLHNSFLVLICDAKTWSPKKEEKNVLGTGLSLCADQVFDFVQEMGDLKLTCKGVGVTLHNSSLVFICDAKTWSPKREYKTFRKLGCLYALIRCLTLYKRWTWSPKKEEKTVLDTGLSLCADQVFDFVQEMGDLKLARKGVGVTLQNSSLVFICDAKTWSQKKKINISETGLFLCADQVFDFVQERSD</sequence>
<keyword evidence="2" id="KW-1185">Reference proteome</keyword>
<dbReference type="AlphaFoldDB" id="A0A3M6TUT4"/>
<accession>A0A3M6TUT4</accession>
<proteinExistence type="predicted"/>